<sequence>MRVRAKAVVDFYVDVWLQCAAAAFWIVSSRESSHYTIHTASTDLFVLILDVFFVHFYKVLIECLLFLILLHLVVVL</sequence>
<proteinExistence type="evidence at transcript level"/>
<keyword evidence="1" id="KW-1133">Transmembrane helix</keyword>
<reference evidence="3" key="2">
    <citation type="submission" date="2004-01" db="EMBL/GenBank/DDBJ databases">
        <title>Arabidopsis ORF clones.</title>
        <authorList>
            <person name="Cheuk R."/>
            <person name="Chen H."/>
            <person name="Kim C.J."/>
            <person name="Shinn P."/>
            <person name="Ecker J.R."/>
        </authorList>
    </citation>
    <scope>NUCLEOTIDE SEQUENCE</scope>
</reference>
<dbReference type="AlphaFoldDB" id="Q6NNN1"/>
<dbReference type="EMBL" id="BT010775">
    <property type="protein sequence ID" value="AAR24142.1"/>
    <property type="molecule type" value="mRNA"/>
</dbReference>
<evidence type="ECO:0000313" key="3">
    <source>
        <dbReference type="EMBL" id="AAR92290.1"/>
    </source>
</evidence>
<accession>Q6NNN1</accession>
<feature type="transmembrane region" description="Helical" evidence="1">
    <location>
        <begin position="7"/>
        <end position="27"/>
    </location>
</feature>
<dbReference type="EMBL" id="BT011254">
    <property type="protein sequence ID" value="AAR92290.1"/>
    <property type="molecule type" value="mRNA"/>
</dbReference>
<keyword evidence="1" id="KW-0472">Membrane</keyword>
<evidence type="ECO:0000256" key="1">
    <source>
        <dbReference type="SAM" id="Phobius"/>
    </source>
</evidence>
<organism evidence="3">
    <name type="scientific">Arabidopsis thaliana</name>
    <name type="common">Mouse-ear cress</name>
    <dbReference type="NCBI Taxonomy" id="3702"/>
    <lineage>
        <taxon>Eukaryota</taxon>
        <taxon>Viridiplantae</taxon>
        <taxon>Streptophyta</taxon>
        <taxon>Embryophyta</taxon>
        <taxon>Tracheophyta</taxon>
        <taxon>Spermatophyta</taxon>
        <taxon>Magnoliopsida</taxon>
        <taxon>eudicotyledons</taxon>
        <taxon>Gunneridae</taxon>
        <taxon>Pentapetalae</taxon>
        <taxon>rosids</taxon>
        <taxon>malvids</taxon>
        <taxon>Brassicales</taxon>
        <taxon>Brassicaceae</taxon>
        <taxon>Camelineae</taxon>
        <taxon>Arabidopsis</taxon>
    </lineage>
</organism>
<evidence type="ECO:0000313" key="2">
    <source>
        <dbReference type="EMBL" id="AAR24142.1"/>
    </source>
</evidence>
<feature type="transmembrane region" description="Helical" evidence="1">
    <location>
        <begin position="47"/>
        <end position="74"/>
    </location>
</feature>
<keyword evidence="1" id="KW-0812">Transmembrane</keyword>
<reference evidence="2" key="1">
    <citation type="submission" date="2003-11" db="EMBL/GenBank/DDBJ databases">
        <title>Arabidopsis cDNA clones.</title>
        <authorList>
            <person name="Cheuk R."/>
            <person name="Chen H."/>
            <person name="Kim C.J."/>
            <person name="Shinn P."/>
            <person name="Ecker J.R."/>
        </authorList>
    </citation>
    <scope>NUCLEOTIDE SEQUENCE</scope>
</reference>
<protein>
    <submittedName>
        <fullName evidence="3">At1g56060</fullName>
    </submittedName>
</protein>
<name>Q6NNN1_ARATH</name>